<evidence type="ECO:0000256" key="4">
    <source>
        <dbReference type="ARBA" id="ARBA00023306"/>
    </source>
</evidence>
<evidence type="ECO:0000313" key="7">
    <source>
        <dbReference type="EMBL" id="MBK5929577.1"/>
    </source>
</evidence>
<dbReference type="AlphaFoldDB" id="A0AAJ0UDS2"/>
<proteinExistence type="inferred from homology"/>
<dbReference type="InterPro" id="IPR005527">
    <property type="entry name" value="MinE"/>
</dbReference>
<dbReference type="GO" id="GO:0042802">
    <property type="term" value="F:identical protein binding"/>
    <property type="evidence" value="ECO:0007669"/>
    <property type="project" value="UniProtKB-ARBA"/>
</dbReference>
<comment type="similarity">
    <text evidence="1 6">Belongs to the MinE family.</text>
</comment>
<comment type="caution">
    <text evidence="7">The sequence shown here is derived from an EMBL/GenBank/DDBJ whole genome shotgun (WGS) entry which is preliminary data.</text>
</comment>
<dbReference type="Proteomes" id="UP001296967">
    <property type="component" value="Unassembled WGS sequence"/>
</dbReference>
<evidence type="ECO:0000256" key="2">
    <source>
        <dbReference type="ARBA" id="ARBA00020112"/>
    </source>
</evidence>
<accession>A0AAJ0UDS2</accession>
<dbReference type="EMBL" id="NHSF01000018">
    <property type="protein sequence ID" value="MBK5929577.1"/>
    <property type="molecule type" value="Genomic_DNA"/>
</dbReference>
<dbReference type="NCBIfam" id="NF001422">
    <property type="entry name" value="PRK00296.1"/>
    <property type="match status" value="1"/>
</dbReference>
<dbReference type="HAMAP" id="MF_00262">
    <property type="entry name" value="MinE"/>
    <property type="match status" value="1"/>
</dbReference>
<keyword evidence="8" id="KW-1185">Reference proteome</keyword>
<evidence type="ECO:0000256" key="6">
    <source>
        <dbReference type="HAMAP-Rule" id="MF_00262"/>
    </source>
</evidence>
<evidence type="ECO:0000313" key="8">
    <source>
        <dbReference type="Proteomes" id="UP001296967"/>
    </source>
</evidence>
<name>A0AAJ0UDS2_HALSE</name>
<protein>
    <recommendedName>
        <fullName evidence="2 6">Cell division topological specificity factor</fullName>
    </recommendedName>
</protein>
<dbReference type="GO" id="GO:0032955">
    <property type="term" value="P:regulation of division septum assembly"/>
    <property type="evidence" value="ECO:0007669"/>
    <property type="project" value="InterPro"/>
</dbReference>
<dbReference type="FunFam" id="3.30.1070.10:FF:000001">
    <property type="entry name" value="Cell division topological specificity factor"/>
    <property type="match status" value="1"/>
</dbReference>
<dbReference type="Gene3D" id="3.30.1070.10">
    <property type="entry name" value="Cell division topological specificity factor MinE"/>
    <property type="match status" value="1"/>
</dbReference>
<evidence type="ECO:0000256" key="5">
    <source>
        <dbReference type="ARBA" id="ARBA00025265"/>
    </source>
</evidence>
<evidence type="ECO:0000256" key="1">
    <source>
        <dbReference type="ARBA" id="ARBA00008168"/>
    </source>
</evidence>
<dbReference type="SUPFAM" id="SSF55229">
    <property type="entry name" value="Cell division protein MinE topological specificity domain"/>
    <property type="match status" value="1"/>
</dbReference>
<comment type="function">
    <text evidence="5 6">Prevents the cell division inhibition by proteins MinC and MinD at internal division sites while permitting inhibition at polar sites. This ensures cell division at the proper site by restricting the formation of a division septum at the midpoint of the long axis of the cell.</text>
</comment>
<sequence length="88" mass="9853">MGLIDYFRSAAGPNKGSASVAKERLRILVAHDRAARDRPFYLPKLQEEIVAVIRKYVAVDNDAVSVNYEQEDSQEILEVNIVLPESPP</sequence>
<dbReference type="NCBIfam" id="TIGR01215">
    <property type="entry name" value="minE"/>
    <property type="match status" value="1"/>
</dbReference>
<dbReference type="Pfam" id="PF03776">
    <property type="entry name" value="MinE"/>
    <property type="match status" value="1"/>
</dbReference>
<keyword evidence="4 6" id="KW-0131">Cell cycle</keyword>
<evidence type="ECO:0000256" key="3">
    <source>
        <dbReference type="ARBA" id="ARBA00022618"/>
    </source>
</evidence>
<keyword evidence="3 6" id="KW-0132">Cell division</keyword>
<gene>
    <name evidence="6" type="primary">minE</name>
    <name evidence="7" type="ORF">CCR82_03260</name>
</gene>
<organism evidence="7 8">
    <name type="scientific">Halochromatium salexigens</name>
    <name type="common">Chromatium salexigens</name>
    <dbReference type="NCBI Taxonomy" id="49447"/>
    <lineage>
        <taxon>Bacteria</taxon>
        <taxon>Pseudomonadati</taxon>
        <taxon>Pseudomonadota</taxon>
        <taxon>Gammaproteobacteria</taxon>
        <taxon>Chromatiales</taxon>
        <taxon>Chromatiaceae</taxon>
        <taxon>Halochromatium</taxon>
    </lineage>
</organism>
<dbReference type="GO" id="GO:0051301">
    <property type="term" value="P:cell division"/>
    <property type="evidence" value="ECO:0007669"/>
    <property type="project" value="UniProtKB-KW"/>
</dbReference>
<reference evidence="7" key="2">
    <citation type="journal article" date="2020" name="Microorganisms">
        <title>Osmotic Adaptation and Compatible Solute Biosynthesis of Phototrophic Bacteria as Revealed from Genome Analyses.</title>
        <authorList>
            <person name="Imhoff J.F."/>
            <person name="Rahn T."/>
            <person name="Kunzel S."/>
            <person name="Keller A."/>
            <person name="Neulinger S.C."/>
        </authorList>
    </citation>
    <scope>NUCLEOTIDE SEQUENCE</scope>
    <source>
        <strain evidence="7">DSM 4395</strain>
    </source>
</reference>
<dbReference type="RefSeq" id="WP_201243930.1">
    <property type="nucleotide sequence ID" value="NZ_NHSF01000018.1"/>
</dbReference>
<reference evidence="7" key="1">
    <citation type="submission" date="2017-05" db="EMBL/GenBank/DDBJ databases">
        <authorList>
            <person name="Imhoff J.F."/>
            <person name="Rahn T."/>
            <person name="Kuenzel S."/>
            <person name="Neulinger S.C."/>
        </authorList>
    </citation>
    <scope>NUCLEOTIDE SEQUENCE</scope>
    <source>
        <strain evidence="7">DSM 4395</strain>
    </source>
</reference>
<dbReference type="InterPro" id="IPR036707">
    <property type="entry name" value="MinE_sf"/>
</dbReference>